<proteinExistence type="predicted"/>
<reference evidence="2" key="1">
    <citation type="journal article" date="2014" name="Nat. Commun.">
        <title>Multiple recent horizontal transfers of a large genomic region in cheese making fungi.</title>
        <authorList>
            <person name="Cheeseman K."/>
            <person name="Ropars J."/>
            <person name="Renault P."/>
            <person name="Dupont J."/>
            <person name="Gouzy J."/>
            <person name="Branca A."/>
            <person name="Abraham A.L."/>
            <person name="Ceppi M."/>
            <person name="Conseiller E."/>
            <person name="Debuchy R."/>
            <person name="Malagnac F."/>
            <person name="Goarin A."/>
            <person name="Silar P."/>
            <person name="Lacoste S."/>
            <person name="Sallet E."/>
            <person name="Bensimon A."/>
            <person name="Giraud T."/>
            <person name="Brygoo Y."/>
        </authorList>
    </citation>
    <scope>NUCLEOTIDE SEQUENCE [LARGE SCALE GENOMIC DNA]</scope>
    <source>
        <strain evidence="2">FM164</strain>
    </source>
</reference>
<accession>W6Q4G9</accession>
<evidence type="ECO:0000313" key="2">
    <source>
        <dbReference type="EMBL" id="CDM29069.1"/>
    </source>
</evidence>
<protein>
    <submittedName>
        <fullName evidence="2">Genomic scaffold, ProqFM164S01</fullName>
    </submittedName>
</protein>
<evidence type="ECO:0000256" key="1">
    <source>
        <dbReference type="SAM" id="MobiDB-lite"/>
    </source>
</evidence>
<name>W6Q4G9_PENRF</name>
<keyword evidence="3" id="KW-1185">Reference proteome</keyword>
<evidence type="ECO:0000313" key="3">
    <source>
        <dbReference type="Proteomes" id="UP000030686"/>
    </source>
</evidence>
<dbReference type="OrthoDB" id="4232233at2759"/>
<gene>
    <name evidence="2" type="ORF">PROQFM164_S01g002880</name>
</gene>
<dbReference type="EMBL" id="HG792015">
    <property type="protein sequence ID" value="CDM29069.1"/>
    <property type="molecule type" value="Genomic_DNA"/>
</dbReference>
<feature type="compositionally biased region" description="Polar residues" evidence="1">
    <location>
        <begin position="1"/>
        <end position="18"/>
    </location>
</feature>
<sequence>MDPNTENNFPNTSMQSDYNSDREIIKRPHIPPNIRLVKGRIIDIEPGNSGFPKVQLHI</sequence>
<dbReference type="AlphaFoldDB" id="W6Q4G9"/>
<organism evidence="2 3">
    <name type="scientific">Penicillium roqueforti (strain FM164)</name>
    <dbReference type="NCBI Taxonomy" id="1365484"/>
    <lineage>
        <taxon>Eukaryota</taxon>
        <taxon>Fungi</taxon>
        <taxon>Dikarya</taxon>
        <taxon>Ascomycota</taxon>
        <taxon>Pezizomycotina</taxon>
        <taxon>Eurotiomycetes</taxon>
        <taxon>Eurotiomycetidae</taxon>
        <taxon>Eurotiales</taxon>
        <taxon>Aspergillaceae</taxon>
        <taxon>Penicillium</taxon>
    </lineage>
</organism>
<dbReference type="Proteomes" id="UP000030686">
    <property type="component" value="Unassembled WGS sequence"/>
</dbReference>
<feature type="region of interest" description="Disordered" evidence="1">
    <location>
        <begin position="1"/>
        <end position="26"/>
    </location>
</feature>